<accession>A0A1I5DBF3</accession>
<protein>
    <submittedName>
        <fullName evidence="2">Uncharacterized protein</fullName>
    </submittedName>
</protein>
<name>A0A1I5DBF3_9NEIS</name>
<dbReference type="STRING" id="83765.SAMN05660284_02614"/>
<dbReference type="AlphaFoldDB" id="A0A1I5DBF3"/>
<keyword evidence="3" id="KW-1185">Reference proteome</keyword>
<dbReference type="Proteomes" id="UP000242869">
    <property type="component" value="Unassembled WGS sequence"/>
</dbReference>
<keyword evidence="1" id="KW-0812">Transmembrane</keyword>
<dbReference type="RefSeq" id="WP_091197600.1">
    <property type="nucleotide sequence ID" value="NZ_FOVE01000024.1"/>
</dbReference>
<evidence type="ECO:0000313" key="3">
    <source>
        <dbReference type="Proteomes" id="UP000242869"/>
    </source>
</evidence>
<dbReference type="OrthoDB" id="8595667at2"/>
<keyword evidence="1" id="KW-0472">Membrane</keyword>
<reference evidence="3" key="1">
    <citation type="submission" date="2016-10" db="EMBL/GenBank/DDBJ databases">
        <authorList>
            <person name="Varghese N."/>
            <person name="Submissions S."/>
        </authorList>
    </citation>
    <scope>NUCLEOTIDE SEQUENCE [LARGE SCALE GENOMIC DNA]</scope>
    <source>
        <strain evidence="3">DSM 6150</strain>
    </source>
</reference>
<keyword evidence="1" id="KW-1133">Transmembrane helix</keyword>
<evidence type="ECO:0000256" key="1">
    <source>
        <dbReference type="SAM" id="Phobius"/>
    </source>
</evidence>
<proteinExistence type="predicted"/>
<feature type="transmembrane region" description="Helical" evidence="1">
    <location>
        <begin position="39"/>
        <end position="57"/>
    </location>
</feature>
<gene>
    <name evidence="2" type="ORF">SAMN05660284_02614</name>
</gene>
<dbReference type="EMBL" id="FOVE01000024">
    <property type="protein sequence ID" value="SFN96533.1"/>
    <property type="molecule type" value="Genomic_DNA"/>
</dbReference>
<evidence type="ECO:0000313" key="2">
    <source>
        <dbReference type="EMBL" id="SFN96533.1"/>
    </source>
</evidence>
<organism evidence="2 3">
    <name type="scientific">Formivibrio citricus</name>
    <dbReference type="NCBI Taxonomy" id="83765"/>
    <lineage>
        <taxon>Bacteria</taxon>
        <taxon>Pseudomonadati</taxon>
        <taxon>Pseudomonadota</taxon>
        <taxon>Betaproteobacteria</taxon>
        <taxon>Neisseriales</taxon>
        <taxon>Chitinibacteraceae</taxon>
        <taxon>Formivibrio</taxon>
    </lineage>
</organism>
<sequence length="59" mass="6703">MKPEERFGLDGVERQKRAVEEANKPAPLPQDGFSSLGRALVNLPWVVLAVAFIIWWLKK</sequence>